<evidence type="ECO:0000313" key="4">
    <source>
        <dbReference type="Proteomes" id="UP000193518"/>
    </source>
</evidence>
<name>A0AAE5IQ34_RHOHA</name>
<dbReference type="Proteomes" id="UP000738270">
    <property type="component" value="Unassembled WGS sequence"/>
</dbReference>
<accession>A0AAE5IQ34</accession>
<dbReference type="EMBL" id="WUXD01000001">
    <property type="protein sequence ID" value="MBM4626113.1"/>
    <property type="molecule type" value="Genomic_DNA"/>
</dbReference>
<reference evidence="2" key="2">
    <citation type="submission" date="2019-11" db="EMBL/GenBank/DDBJ databases">
        <title>Spread of Macrolides and rifampicin resistant Rhodococcus equi in clinical isolates in the USA.</title>
        <authorList>
            <person name="Alvarez-Narvaez S."/>
            <person name="Huber L."/>
            <person name="Cohen N.D."/>
            <person name="Slovis N."/>
            <person name="Greiter M."/>
            <person name="Giguere S."/>
            <person name="Hart K."/>
        </authorList>
    </citation>
    <scope>NUCLEOTIDE SEQUENCE</scope>
    <source>
        <strain evidence="2">Lh_38</strain>
    </source>
</reference>
<feature type="transmembrane region" description="Helical" evidence="1">
    <location>
        <begin position="85"/>
        <end position="106"/>
    </location>
</feature>
<keyword evidence="1" id="KW-0812">Transmembrane</keyword>
<comment type="caution">
    <text evidence="3">The sequence shown here is derived from an EMBL/GenBank/DDBJ whole genome shotgun (WGS) entry which is preliminary data.</text>
</comment>
<organism evidence="3 4">
    <name type="scientific">Rhodococcus hoagii</name>
    <name type="common">Corynebacterium equii</name>
    <dbReference type="NCBI Taxonomy" id="43767"/>
    <lineage>
        <taxon>Bacteria</taxon>
        <taxon>Bacillati</taxon>
        <taxon>Actinomycetota</taxon>
        <taxon>Actinomycetes</taxon>
        <taxon>Mycobacteriales</taxon>
        <taxon>Nocardiaceae</taxon>
        <taxon>Prescottella</taxon>
    </lineage>
</organism>
<dbReference type="EMBL" id="LWIC01000007">
    <property type="protein sequence ID" value="ORM24300.1"/>
    <property type="molecule type" value="Genomic_DNA"/>
</dbReference>
<feature type="transmembrane region" description="Helical" evidence="1">
    <location>
        <begin position="53"/>
        <end position="73"/>
    </location>
</feature>
<feature type="transmembrane region" description="Helical" evidence="1">
    <location>
        <begin position="21"/>
        <end position="41"/>
    </location>
</feature>
<dbReference type="RefSeq" id="WP_022595224.1">
    <property type="nucleotide sequence ID" value="NZ_AP025268.1"/>
</dbReference>
<proteinExistence type="predicted"/>
<keyword evidence="1" id="KW-1133">Transmembrane helix</keyword>
<dbReference type="Proteomes" id="UP000193518">
    <property type="component" value="Unassembled WGS sequence"/>
</dbReference>
<dbReference type="InterPro" id="IPR009495">
    <property type="entry name" value="NrsF"/>
</dbReference>
<dbReference type="AlphaFoldDB" id="A0AAE5IQ34"/>
<reference evidence="3 4" key="1">
    <citation type="journal article" date="2016" name="Genome Biol. Evol.">
        <title>Pangenome and Phylogenomic Analysis of the Pathogenic Actinobacterium Rhodococcus equi.</title>
        <authorList>
            <person name="Anastasi E."/>
            <person name="MacArthur I."/>
            <person name="Scortti M."/>
            <person name="Alvarez S."/>
            <person name="Giguere S."/>
            <person name="Vazquez-Boland J.A."/>
        </authorList>
    </citation>
    <scope>NUCLEOTIDE SEQUENCE [LARGE SCALE GENOMIC DNA]</scope>
    <source>
        <strain evidence="3 4">PAM1271</strain>
    </source>
</reference>
<evidence type="ECO:0000256" key="1">
    <source>
        <dbReference type="SAM" id="Phobius"/>
    </source>
</evidence>
<keyword evidence="1" id="KW-0472">Membrane</keyword>
<evidence type="ECO:0000313" key="3">
    <source>
        <dbReference type="EMBL" id="ORM24300.1"/>
    </source>
</evidence>
<evidence type="ECO:0000313" key="2">
    <source>
        <dbReference type="EMBL" id="MBM4626113.1"/>
    </source>
</evidence>
<gene>
    <name evidence="3" type="ORF">A5N68_16685</name>
    <name evidence="2" type="ORF">GS453_04385</name>
</gene>
<sequence length="202" mass="22061">MGELRGGAEDADVHSRPPGRVLAAIVGVAVGVLVCIHYDWWPSRFEDARWADPLLFGGAAILVLLVAGLVWAIRTLYFVGRDRRWSWWVLAAPAIVIAAVAGVRLFPPPSFDDLRPDFERVAIEVLASPDPSRQDVEIGRFDFHYVRKDAGGAVYFVDAGGLGISTSSGWAYSPDGTPAGFDDFSATHLGGPWYEFTAVWRT</sequence>
<protein>
    <submittedName>
        <fullName evidence="2">DUF1109 domain-containing protein</fullName>
    </submittedName>
</protein>
<dbReference type="Pfam" id="PF06532">
    <property type="entry name" value="NrsF"/>
    <property type="match status" value="1"/>
</dbReference>